<sequence>MTEPRYLLDTNICIYLFDAASLPLRARVSACVVGELAISAIVLAELTIGVARHEPSAIDQIEHLLRIAPALPFDEAAARAYGKLPFKRAKFDRLIAAHALARDLTLVTANTGDFADVTGLRVEDWTRP</sequence>
<dbReference type="GO" id="GO:0000287">
    <property type="term" value="F:magnesium ion binding"/>
    <property type="evidence" value="ECO:0007669"/>
    <property type="project" value="UniProtKB-UniRule"/>
</dbReference>
<dbReference type="InterPro" id="IPR050556">
    <property type="entry name" value="Type_II_TA_system_RNase"/>
</dbReference>
<keyword evidence="5 8" id="KW-0378">Hydrolase</keyword>
<reference evidence="10" key="2">
    <citation type="submission" date="2020-09" db="EMBL/GenBank/DDBJ databases">
        <authorList>
            <person name="Sun Q."/>
            <person name="Zhou Y."/>
        </authorList>
    </citation>
    <scope>NUCLEOTIDE SEQUENCE</scope>
    <source>
        <strain evidence="10">CGMCC 1.15519</strain>
    </source>
</reference>
<dbReference type="GO" id="GO:0090729">
    <property type="term" value="F:toxin activity"/>
    <property type="evidence" value="ECO:0007669"/>
    <property type="project" value="UniProtKB-KW"/>
</dbReference>
<evidence type="ECO:0000256" key="7">
    <source>
        <dbReference type="ARBA" id="ARBA00038093"/>
    </source>
</evidence>
<evidence type="ECO:0000313" key="11">
    <source>
        <dbReference type="Proteomes" id="UP000635071"/>
    </source>
</evidence>
<keyword evidence="3 8" id="KW-0540">Nuclease</keyword>
<evidence type="ECO:0000256" key="4">
    <source>
        <dbReference type="ARBA" id="ARBA00022723"/>
    </source>
</evidence>
<accession>A0A916ZNU3</accession>
<dbReference type="EC" id="3.1.-.-" evidence="8"/>
<dbReference type="CDD" id="cd18736">
    <property type="entry name" value="PIN_CcVapC1-like"/>
    <property type="match status" value="1"/>
</dbReference>
<dbReference type="InterPro" id="IPR002716">
    <property type="entry name" value="PIN_dom"/>
</dbReference>
<keyword evidence="2 8" id="KW-1277">Toxin-antitoxin system</keyword>
<dbReference type="RefSeq" id="WP_188761983.1">
    <property type="nucleotide sequence ID" value="NZ_BMJM01000003.1"/>
</dbReference>
<evidence type="ECO:0000256" key="8">
    <source>
        <dbReference type="HAMAP-Rule" id="MF_00265"/>
    </source>
</evidence>
<dbReference type="PANTHER" id="PTHR33653:SF1">
    <property type="entry name" value="RIBONUCLEASE VAPC2"/>
    <property type="match status" value="1"/>
</dbReference>
<name>A0A916ZNU3_9SPHN</name>
<comment type="caution">
    <text evidence="10">The sequence shown here is derived from an EMBL/GenBank/DDBJ whole genome shotgun (WGS) entry which is preliminary data.</text>
</comment>
<comment type="function">
    <text evidence="8">Toxic component of a toxin-antitoxin (TA) system. An RNase.</text>
</comment>
<evidence type="ECO:0000256" key="2">
    <source>
        <dbReference type="ARBA" id="ARBA00022649"/>
    </source>
</evidence>
<gene>
    <name evidence="8 10" type="primary">vapC</name>
    <name evidence="10" type="ORF">GCM10011529_11580</name>
</gene>
<dbReference type="HAMAP" id="MF_00265">
    <property type="entry name" value="VapC_Nob1"/>
    <property type="match status" value="1"/>
</dbReference>
<evidence type="ECO:0000313" key="10">
    <source>
        <dbReference type="EMBL" id="GGE06853.1"/>
    </source>
</evidence>
<keyword evidence="11" id="KW-1185">Reference proteome</keyword>
<dbReference type="EMBL" id="BMJM01000003">
    <property type="protein sequence ID" value="GGE06853.1"/>
    <property type="molecule type" value="Genomic_DNA"/>
</dbReference>
<proteinExistence type="inferred from homology"/>
<evidence type="ECO:0000256" key="1">
    <source>
        <dbReference type="ARBA" id="ARBA00001946"/>
    </source>
</evidence>
<keyword evidence="6 8" id="KW-0460">Magnesium</keyword>
<reference evidence="10" key="1">
    <citation type="journal article" date="2014" name="Int. J. Syst. Evol. Microbiol.">
        <title>Complete genome sequence of Corynebacterium casei LMG S-19264T (=DSM 44701T), isolated from a smear-ripened cheese.</title>
        <authorList>
            <consortium name="US DOE Joint Genome Institute (JGI-PGF)"/>
            <person name="Walter F."/>
            <person name="Albersmeier A."/>
            <person name="Kalinowski J."/>
            <person name="Ruckert C."/>
        </authorList>
    </citation>
    <scope>NUCLEOTIDE SEQUENCE</scope>
    <source>
        <strain evidence="10">CGMCC 1.15519</strain>
    </source>
</reference>
<comment type="similarity">
    <text evidence="7 8">Belongs to the PINc/VapC protein family.</text>
</comment>
<evidence type="ECO:0000256" key="5">
    <source>
        <dbReference type="ARBA" id="ARBA00022801"/>
    </source>
</evidence>
<protein>
    <recommendedName>
        <fullName evidence="8">Ribonuclease VapC</fullName>
        <shortName evidence="8">RNase VapC</shortName>
        <ecNumber evidence="8">3.1.-.-</ecNumber>
    </recommendedName>
    <alternativeName>
        <fullName evidence="8">Toxin VapC</fullName>
    </alternativeName>
</protein>
<organism evidence="10 11">
    <name type="scientific">Sandarakinorhabdus glacialis</name>
    <dbReference type="NCBI Taxonomy" id="1614636"/>
    <lineage>
        <taxon>Bacteria</taxon>
        <taxon>Pseudomonadati</taxon>
        <taxon>Pseudomonadota</taxon>
        <taxon>Alphaproteobacteria</taxon>
        <taxon>Sphingomonadales</taxon>
        <taxon>Sphingosinicellaceae</taxon>
        <taxon>Sandarakinorhabdus</taxon>
    </lineage>
</organism>
<evidence type="ECO:0000256" key="6">
    <source>
        <dbReference type="ARBA" id="ARBA00022842"/>
    </source>
</evidence>
<dbReference type="InterPro" id="IPR022907">
    <property type="entry name" value="VapC_family"/>
</dbReference>
<feature type="domain" description="PIN" evidence="9">
    <location>
        <begin position="4"/>
        <end position="115"/>
    </location>
</feature>
<dbReference type="Proteomes" id="UP000635071">
    <property type="component" value="Unassembled WGS sequence"/>
</dbReference>
<dbReference type="Gene3D" id="3.40.50.1010">
    <property type="entry name" value="5'-nuclease"/>
    <property type="match status" value="1"/>
</dbReference>
<comment type="cofactor">
    <cofactor evidence="1 8">
        <name>Mg(2+)</name>
        <dbReference type="ChEBI" id="CHEBI:18420"/>
    </cofactor>
</comment>
<dbReference type="PANTHER" id="PTHR33653">
    <property type="entry name" value="RIBONUCLEASE VAPC2"/>
    <property type="match status" value="1"/>
</dbReference>
<dbReference type="Pfam" id="PF01850">
    <property type="entry name" value="PIN"/>
    <property type="match status" value="1"/>
</dbReference>
<evidence type="ECO:0000256" key="3">
    <source>
        <dbReference type="ARBA" id="ARBA00022722"/>
    </source>
</evidence>
<evidence type="ECO:0000259" key="9">
    <source>
        <dbReference type="SMART" id="SM00670"/>
    </source>
</evidence>
<dbReference type="SUPFAM" id="SSF88723">
    <property type="entry name" value="PIN domain-like"/>
    <property type="match status" value="1"/>
</dbReference>
<keyword evidence="4 8" id="KW-0479">Metal-binding</keyword>
<dbReference type="InterPro" id="IPR029060">
    <property type="entry name" value="PIN-like_dom_sf"/>
</dbReference>
<keyword evidence="8" id="KW-0800">Toxin</keyword>
<feature type="binding site" evidence="8">
    <location>
        <position position="92"/>
    </location>
    <ligand>
        <name>Mg(2+)</name>
        <dbReference type="ChEBI" id="CHEBI:18420"/>
    </ligand>
</feature>
<feature type="binding site" evidence="8">
    <location>
        <position position="9"/>
    </location>
    <ligand>
        <name>Mg(2+)</name>
        <dbReference type="ChEBI" id="CHEBI:18420"/>
    </ligand>
</feature>
<dbReference type="SMART" id="SM00670">
    <property type="entry name" value="PINc"/>
    <property type="match status" value="1"/>
</dbReference>
<dbReference type="GO" id="GO:0004540">
    <property type="term" value="F:RNA nuclease activity"/>
    <property type="evidence" value="ECO:0007669"/>
    <property type="project" value="InterPro"/>
</dbReference>
<dbReference type="GO" id="GO:0016787">
    <property type="term" value="F:hydrolase activity"/>
    <property type="evidence" value="ECO:0007669"/>
    <property type="project" value="UniProtKB-KW"/>
</dbReference>
<dbReference type="AlphaFoldDB" id="A0A916ZNU3"/>